<reference evidence="1" key="1">
    <citation type="journal article" date="2021" name="Proc. Natl. Acad. Sci. U.S.A.">
        <title>A Catalog of Tens of Thousands of Viruses from Human Metagenomes Reveals Hidden Associations with Chronic Diseases.</title>
        <authorList>
            <person name="Tisza M.J."/>
            <person name="Buck C.B."/>
        </authorList>
    </citation>
    <scope>NUCLEOTIDE SEQUENCE</scope>
    <source>
        <strain evidence="1">Ct4be24</strain>
    </source>
</reference>
<proteinExistence type="predicted"/>
<dbReference type="InterPro" id="IPR038148">
    <property type="entry name" value="Tn1545/Tn916_Xis"/>
</dbReference>
<accession>A0A8S5QRE6</accession>
<organism evidence="1">
    <name type="scientific">Siphoviridae sp. ct4be24</name>
    <dbReference type="NCBI Taxonomy" id="2826289"/>
    <lineage>
        <taxon>Viruses</taxon>
        <taxon>Duplodnaviria</taxon>
        <taxon>Heunggongvirae</taxon>
        <taxon>Uroviricota</taxon>
        <taxon>Caudoviricetes</taxon>
    </lineage>
</organism>
<sequence>MQYSNIGESKLRNIMNMPQCNFVLMNGKKKLIKREKFQMWLENQDFI</sequence>
<dbReference type="EMBL" id="BK015714">
    <property type="protein sequence ID" value="DAE21578.1"/>
    <property type="molecule type" value="Genomic_DNA"/>
</dbReference>
<dbReference type="Gene3D" id="3.90.105.50">
    <property type="match status" value="1"/>
</dbReference>
<evidence type="ECO:0000313" key="1">
    <source>
        <dbReference type="EMBL" id="DAE21578.1"/>
    </source>
</evidence>
<protein>
    <submittedName>
        <fullName evidence="1">Excisionase</fullName>
    </submittedName>
</protein>
<name>A0A8S5QRE6_9CAUD</name>